<dbReference type="InterPro" id="IPR036259">
    <property type="entry name" value="MFS_trans_sf"/>
</dbReference>
<dbReference type="GO" id="GO:0022857">
    <property type="term" value="F:transmembrane transporter activity"/>
    <property type="evidence" value="ECO:0007669"/>
    <property type="project" value="InterPro"/>
</dbReference>
<dbReference type="InterPro" id="IPR011701">
    <property type="entry name" value="MFS"/>
</dbReference>
<feature type="transmembrane region" description="Helical" evidence="5">
    <location>
        <begin position="361"/>
        <end position="382"/>
    </location>
</feature>
<evidence type="ECO:0000313" key="8">
    <source>
        <dbReference type="Proteomes" id="UP000294744"/>
    </source>
</evidence>
<accession>A0A4R4US69</accession>
<dbReference type="PANTHER" id="PTHR23514">
    <property type="entry name" value="BYPASS OF STOP CODON PROTEIN 6"/>
    <property type="match status" value="1"/>
</dbReference>
<evidence type="ECO:0000256" key="2">
    <source>
        <dbReference type="ARBA" id="ARBA00022692"/>
    </source>
</evidence>
<dbReference type="InterPro" id="IPR020846">
    <property type="entry name" value="MFS_dom"/>
</dbReference>
<keyword evidence="4 5" id="KW-0472">Membrane</keyword>
<dbReference type="Proteomes" id="UP000294744">
    <property type="component" value="Unassembled WGS sequence"/>
</dbReference>
<dbReference type="Pfam" id="PF07690">
    <property type="entry name" value="MFS_1"/>
    <property type="match status" value="1"/>
</dbReference>
<evidence type="ECO:0000256" key="1">
    <source>
        <dbReference type="ARBA" id="ARBA00004651"/>
    </source>
</evidence>
<evidence type="ECO:0000313" key="7">
    <source>
        <dbReference type="EMBL" id="TDC93216.1"/>
    </source>
</evidence>
<feature type="transmembrane region" description="Helical" evidence="5">
    <location>
        <begin position="140"/>
        <end position="161"/>
    </location>
</feature>
<gene>
    <name evidence="7" type="ORF">E1161_11660</name>
</gene>
<dbReference type="InterPro" id="IPR051788">
    <property type="entry name" value="MFS_Transporter"/>
</dbReference>
<dbReference type="EMBL" id="SMKV01000011">
    <property type="protein sequence ID" value="TDC93216.1"/>
    <property type="molecule type" value="Genomic_DNA"/>
</dbReference>
<evidence type="ECO:0000256" key="5">
    <source>
        <dbReference type="SAM" id="Phobius"/>
    </source>
</evidence>
<feature type="transmembrane region" description="Helical" evidence="5">
    <location>
        <begin position="275"/>
        <end position="294"/>
    </location>
</feature>
<feature type="transmembrane region" description="Helical" evidence="5">
    <location>
        <begin position="334"/>
        <end position="355"/>
    </location>
</feature>
<dbReference type="GO" id="GO:0005886">
    <property type="term" value="C:plasma membrane"/>
    <property type="evidence" value="ECO:0007669"/>
    <property type="project" value="UniProtKB-SubCell"/>
</dbReference>
<organism evidence="7 8">
    <name type="scientific">Saccharopolyspora aridisoli</name>
    <dbReference type="NCBI Taxonomy" id="2530385"/>
    <lineage>
        <taxon>Bacteria</taxon>
        <taxon>Bacillati</taxon>
        <taxon>Actinomycetota</taxon>
        <taxon>Actinomycetes</taxon>
        <taxon>Pseudonocardiales</taxon>
        <taxon>Pseudonocardiaceae</taxon>
        <taxon>Saccharopolyspora</taxon>
    </lineage>
</organism>
<dbReference type="PROSITE" id="PS50850">
    <property type="entry name" value="MFS"/>
    <property type="match status" value="1"/>
</dbReference>
<feature type="transmembrane region" description="Helical" evidence="5">
    <location>
        <begin position="20"/>
        <end position="39"/>
    </location>
</feature>
<comment type="subcellular location">
    <subcellularLocation>
        <location evidence="1">Cell membrane</location>
        <topology evidence="1">Multi-pass membrane protein</topology>
    </subcellularLocation>
</comment>
<dbReference type="AlphaFoldDB" id="A0A4R4US69"/>
<dbReference type="CDD" id="cd17393">
    <property type="entry name" value="MFS_MosC_like"/>
    <property type="match status" value="1"/>
</dbReference>
<feature type="transmembrane region" description="Helical" evidence="5">
    <location>
        <begin position="167"/>
        <end position="184"/>
    </location>
</feature>
<dbReference type="PANTHER" id="PTHR23514:SF13">
    <property type="entry name" value="INNER MEMBRANE PROTEIN YBJJ"/>
    <property type="match status" value="1"/>
</dbReference>
<evidence type="ECO:0000259" key="6">
    <source>
        <dbReference type="PROSITE" id="PS50850"/>
    </source>
</evidence>
<dbReference type="RefSeq" id="WP_132622513.1">
    <property type="nucleotide sequence ID" value="NZ_SMKV01000011.1"/>
</dbReference>
<dbReference type="OrthoDB" id="151222at2"/>
<dbReference type="Gene3D" id="1.20.1250.20">
    <property type="entry name" value="MFS general substrate transporter like domains"/>
    <property type="match status" value="2"/>
</dbReference>
<evidence type="ECO:0000256" key="3">
    <source>
        <dbReference type="ARBA" id="ARBA00022989"/>
    </source>
</evidence>
<name>A0A4R4US69_9PSEU</name>
<comment type="caution">
    <text evidence="7">The sequence shown here is derived from an EMBL/GenBank/DDBJ whole genome shotgun (WGS) entry which is preliminary data.</text>
</comment>
<feature type="transmembrane region" description="Helical" evidence="5">
    <location>
        <begin position="244"/>
        <end position="263"/>
    </location>
</feature>
<keyword evidence="8" id="KW-1185">Reference proteome</keyword>
<feature type="transmembrane region" description="Helical" evidence="5">
    <location>
        <begin position="51"/>
        <end position="73"/>
    </location>
</feature>
<feature type="transmembrane region" description="Helical" evidence="5">
    <location>
        <begin position="93"/>
        <end position="119"/>
    </location>
</feature>
<reference evidence="7 8" key="1">
    <citation type="submission" date="2019-03" db="EMBL/GenBank/DDBJ databases">
        <title>Draft genome sequences of novel Actinobacteria.</title>
        <authorList>
            <person name="Sahin N."/>
            <person name="Ay H."/>
            <person name="Saygin H."/>
        </authorList>
    </citation>
    <scope>NUCLEOTIDE SEQUENCE [LARGE SCALE GENOMIC DNA]</scope>
    <source>
        <strain evidence="7 8">16K404</strain>
    </source>
</reference>
<sequence>MSDTLSAPAVADRRARWGVIGYFVATGAALGTWTSRIPAIKQDLELDAGQVTVALFAIAVGSVLAMQVVGHLADRFGSARVLGPAGLAMAASLLVPGCAGSLPVLVGGLVLFGAGHGVVDVAMNAHAMQVQRRYSRPIVITFHALFSVGGLLGSGVGAVAAQLSTPVSLHFTLAAVALALLVETSRRRLLPAEPHEAAERSRARGISPAILLLGVLAFSCSLGEGSMADWSPLYLHDELRTNPAIAAVGYAVFSTMMAICRFLGDHLVARFGPVVLVRTCGLIAGVGMGAGLLAHHPVAAIIGFALFGIGLSCIIPQVFSAAGSRDPARAGRDLAQVSTLGYGGLLAGPVVIGVITHWTDLTTALLIPAALALVVALAAPIVRPRPEGL</sequence>
<keyword evidence="3 5" id="KW-1133">Transmembrane helix</keyword>
<feature type="transmembrane region" description="Helical" evidence="5">
    <location>
        <begin position="300"/>
        <end position="322"/>
    </location>
</feature>
<proteinExistence type="predicted"/>
<dbReference type="SUPFAM" id="SSF103473">
    <property type="entry name" value="MFS general substrate transporter"/>
    <property type="match status" value="1"/>
</dbReference>
<feature type="transmembrane region" description="Helical" evidence="5">
    <location>
        <begin position="205"/>
        <end position="224"/>
    </location>
</feature>
<protein>
    <submittedName>
        <fullName evidence="7">MFS transporter</fullName>
    </submittedName>
</protein>
<evidence type="ECO:0000256" key="4">
    <source>
        <dbReference type="ARBA" id="ARBA00023136"/>
    </source>
</evidence>
<feature type="domain" description="Major facilitator superfamily (MFS) profile" evidence="6">
    <location>
        <begin position="1"/>
        <end position="387"/>
    </location>
</feature>
<keyword evidence="2 5" id="KW-0812">Transmembrane</keyword>